<feature type="region of interest" description="Disordered" evidence="1">
    <location>
        <begin position="587"/>
        <end position="625"/>
    </location>
</feature>
<dbReference type="SMART" id="SM00767">
    <property type="entry name" value="DCD"/>
    <property type="match status" value="1"/>
</dbReference>
<accession>A0A218XJN3</accession>
<proteinExistence type="inferred from homology"/>
<comment type="caution">
    <text evidence="3">The sequence shown here is derived from an EMBL/GenBank/DDBJ whole genome shotgun (WGS) entry which is preliminary data.</text>
</comment>
<dbReference type="CDD" id="cd01065">
    <property type="entry name" value="NAD_bind_Shikimate_DH"/>
    <property type="match status" value="1"/>
</dbReference>
<dbReference type="GO" id="GO:0009423">
    <property type="term" value="P:chorismate biosynthetic process"/>
    <property type="evidence" value="ECO:0007669"/>
    <property type="project" value="UniProtKB-UniPathway"/>
</dbReference>
<feature type="region of interest" description="Disordered" evidence="1">
    <location>
        <begin position="1086"/>
        <end position="1137"/>
    </location>
</feature>
<feature type="region of interest" description="Disordered" evidence="1">
    <location>
        <begin position="840"/>
        <end position="952"/>
    </location>
</feature>
<dbReference type="Gene3D" id="3.40.50.720">
    <property type="entry name" value="NAD(P)-binding Rossmann-like Domain"/>
    <property type="match status" value="1"/>
</dbReference>
<feature type="region of interest" description="Disordered" evidence="1">
    <location>
        <begin position="1257"/>
        <end position="1279"/>
    </location>
</feature>
<dbReference type="InterPro" id="IPR006151">
    <property type="entry name" value="Shikm_DH/Glu-tRNA_Rdtase"/>
</dbReference>
<protein>
    <recommendedName>
        <fullName evidence="2">DCD domain-containing protein</fullName>
    </recommendedName>
</protein>
<feature type="region of interest" description="Disordered" evidence="1">
    <location>
        <begin position="669"/>
        <end position="691"/>
    </location>
</feature>
<dbReference type="PANTHER" id="PTHR21089">
    <property type="entry name" value="SHIKIMATE DEHYDROGENASE"/>
    <property type="match status" value="1"/>
</dbReference>
<gene>
    <name evidence="3" type="ORF">CDL15_Pgr019029</name>
</gene>
<dbReference type="InterPro" id="IPR013785">
    <property type="entry name" value="Aldolase_TIM"/>
</dbReference>
<dbReference type="NCBIfam" id="TIGR01093">
    <property type="entry name" value="aroD"/>
    <property type="match status" value="1"/>
</dbReference>
<dbReference type="SUPFAM" id="SSF51569">
    <property type="entry name" value="Aldolase"/>
    <property type="match status" value="1"/>
</dbReference>
<dbReference type="InterPro" id="IPR022893">
    <property type="entry name" value="Shikimate_DH_fam"/>
</dbReference>
<dbReference type="Pfam" id="PF10539">
    <property type="entry name" value="Dev_Cell_Death"/>
    <property type="match status" value="1"/>
</dbReference>
<name>A0A218XJN3_PUNGR</name>
<dbReference type="SUPFAM" id="SSF53223">
    <property type="entry name" value="Aminoacid dehydrogenase-like, N-terminal domain"/>
    <property type="match status" value="1"/>
</dbReference>
<organism evidence="3 4">
    <name type="scientific">Punica granatum</name>
    <name type="common">Pomegranate</name>
    <dbReference type="NCBI Taxonomy" id="22663"/>
    <lineage>
        <taxon>Eukaryota</taxon>
        <taxon>Viridiplantae</taxon>
        <taxon>Streptophyta</taxon>
        <taxon>Embryophyta</taxon>
        <taxon>Tracheophyta</taxon>
        <taxon>Spermatophyta</taxon>
        <taxon>Magnoliopsida</taxon>
        <taxon>eudicotyledons</taxon>
        <taxon>Gunneridae</taxon>
        <taxon>Pentapetalae</taxon>
        <taxon>rosids</taxon>
        <taxon>malvids</taxon>
        <taxon>Myrtales</taxon>
        <taxon>Lythraceae</taxon>
        <taxon>Punica</taxon>
    </lineage>
</organism>
<feature type="compositionally biased region" description="Polar residues" evidence="1">
    <location>
        <begin position="843"/>
        <end position="865"/>
    </location>
</feature>
<dbReference type="HAMAP" id="MF_00214">
    <property type="entry name" value="AroD"/>
    <property type="match status" value="1"/>
</dbReference>
<dbReference type="FunFam" id="3.20.20.70:FF:000142">
    <property type="entry name" value="bifunctional 3-dehydroquinate dehydratase/shikimate dehydrogenase, chloroplastic"/>
    <property type="match status" value="1"/>
</dbReference>
<evidence type="ECO:0000313" key="3">
    <source>
        <dbReference type="EMBL" id="OWM85405.1"/>
    </source>
</evidence>
<dbReference type="GO" id="GO:0003855">
    <property type="term" value="F:3-dehydroquinate dehydratase activity"/>
    <property type="evidence" value="ECO:0007669"/>
    <property type="project" value="InterPro"/>
</dbReference>
<sequence>MICAPLMADSVDQMLSLVRSAKDQGADLVELRLDFLKSFSPRQDLETLIQQSSLPTLVTFRPKWEGGQYEGDEKARLDALRLAVELGSAYVDVELKVANEFFNSVKGKKPEKVKVIVSSHNYEKTPSSEELGNLVARIQATGADIVKIATTATDITDNARIFQVLAHSQVPTIAIAMADRGYISRILSGKYGAFLTFGTLEAGVESAPGQPTLKDLLDLYNFRQIGSDTKVHGVIGNPIGHSKSPHLYNSAFKSVNFNGIYLPLLVDNVANFISTFSSPDFVGYSYTIPHKEAGLKCCDEVDPIAQAIGAISCMTRRPDGSMMGYNVDYLGAIAAIEEALRAREGTNGAASPLAGKLFVVIGAGGAGKALAYGGYEKGARVMVANRTYDKAKELASKVGGKAITLEELENFHPEEGMILANTTSVGMKPNIDRTPLAKKALSHYSLVFDAIYTPKLTRLLREAQECGATPVYGTEMFINQAFVQFERFTGMPERSIAASAVSCSQVEYLCSDRAVYVDICLFSCRLLVELVKVLSACGSFGRGVEFLLGIDYGEVSRSVDIAGGLGPEMKLACSTDWGQKQVACIREEEESMDEAEADGEAFTELQPVEQEDKKEAETPVEPSTVLQTIEQAETPSASNKYLVAKQGSKEETETPPETFPELQIVEQETKNECEMPSEASVRSRPPEKKAANSLKARAKMVNKSAAKSFLNAKNGKAALKVQKKIVKKNKGAPLVINEGSKDGGETGGAKEEYVEQENKKEAETPTEVSTMFHSSEKGTGKEAEMPATSVQAEAISPQKRTPNSLKVGAKIVKKVSPNKLWNTAGRKAALNKVQKKIVKNKSLVLNSSGKNSGETANDNTLTVSVTDVKDNPGNKRKDTSHNDDKNGREPALGDINDSGKQIVQGKGGKTKRRQRKHENNQGRSSNDGGENPKKNERLEREEMDQGKKGKEEKEKIGGLILLCSTKTKPDCLNYRVMGVPESQKDMVLAVKPGLKLFLYDFDLKLMYGIYKASSAGGKKLEPRAFGGAFPYQVRFRTHIDCFPLPETIFKKAMMENFITKHKFKTELTFQQVRKLTELFRPVEIHPSVQPRPDKFPPRSARKERARDRDARLSMSESQHHSQRETVRTDPYAGRDERRYPLLAREGDRLTANREVRAEPPREMFLTEADYRAYGLRGWRRYSDLPSRAAPPLDPYWEDYEKRRQPDLVYRDAVPARREYVYANPSYSDYRDCQTYSSYDARREYPIVHRYPDYQRRAAVSSSEAYPTESNRDLRRRERDPVDRIYTEYDMRRYHIADPDLAALPVSSRYSFAGPR</sequence>
<evidence type="ECO:0000313" key="4">
    <source>
        <dbReference type="Proteomes" id="UP000197138"/>
    </source>
</evidence>
<dbReference type="EMBL" id="MTKT01001276">
    <property type="protein sequence ID" value="OWM85405.1"/>
    <property type="molecule type" value="Genomic_DNA"/>
</dbReference>
<dbReference type="Gene3D" id="3.40.50.10860">
    <property type="entry name" value="Leucine Dehydrogenase, chain A, domain 1"/>
    <property type="match status" value="1"/>
</dbReference>
<feature type="compositionally biased region" description="Basic and acidic residues" evidence="1">
    <location>
        <begin position="930"/>
        <end position="952"/>
    </location>
</feature>
<feature type="compositionally biased region" description="Basic and acidic residues" evidence="1">
    <location>
        <begin position="1269"/>
        <end position="1279"/>
    </location>
</feature>
<feature type="compositionally biased region" description="Acidic residues" evidence="1">
    <location>
        <begin position="587"/>
        <end position="601"/>
    </location>
</feature>
<dbReference type="CDD" id="cd00502">
    <property type="entry name" value="DHQase_I"/>
    <property type="match status" value="1"/>
</dbReference>
<feature type="compositionally biased region" description="Basic and acidic residues" evidence="1">
    <location>
        <begin position="739"/>
        <end position="763"/>
    </location>
</feature>
<dbReference type="PROSITE" id="PS51222">
    <property type="entry name" value="DCD"/>
    <property type="match status" value="1"/>
</dbReference>
<dbReference type="GO" id="GO:0019632">
    <property type="term" value="P:shikimate metabolic process"/>
    <property type="evidence" value="ECO:0007669"/>
    <property type="project" value="TreeGrafter"/>
</dbReference>
<dbReference type="InterPro" id="IPR046346">
    <property type="entry name" value="Aminoacid_DH-like_N_sf"/>
</dbReference>
<evidence type="ECO:0000256" key="1">
    <source>
        <dbReference type="SAM" id="MobiDB-lite"/>
    </source>
</evidence>
<dbReference type="Pfam" id="PF01488">
    <property type="entry name" value="Shikimate_DH"/>
    <property type="match status" value="1"/>
</dbReference>
<feature type="compositionally biased region" description="Basic and acidic residues" evidence="1">
    <location>
        <begin position="774"/>
        <end position="784"/>
    </location>
</feature>
<dbReference type="InterPro" id="IPR013989">
    <property type="entry name" value="Dev_and_cell_death_domain"/>
</dbReference>
<dbReference type="Gene3D" id="3.20.20.70">
    <property type="entry name" value="Aldolase class I"/>
    <property type="match status" value="1"/>
</dbReference>
<dbReference type="InterPro" id="IPR001381">
    <property type="entry name" value="DHquinase_I"/>
</dbReference>
<dbReference type="FunFam" id="3.40.50.720:FF:000172">
    <property type="entry name" value="Bifunctional 3-dehydroquinate dehydratase/shikimate dehydrogenase, chloroplastic"/>
    <property type="match status" value="1"/>
</dbReference>
<dbReference type="PANTHER" id="PTHR21089:SF12">
    <property type="entry name" value="BIFUNCTIONAL 3-DEHYDROQUINATE DEHYDRATASE_SHIKIMATE DEHYDROGENASE, CHLOROPLASTIC"/>
    <property type="match status" value="1"/>
</dbReference>
<dbReference type="InterPro" id="IPR036291">
    <property type="entry name" value="NAD(P)-bd_dom_sf"/>
</dbReference>
<feature type="region of interest" description="Disordered" evidence="1">
    <location>
        <begin position="734"/>
        <end position="810"/>
    </location>
</feature>
<dbReference type="Pfam" id="PF08501">
    <property type="entry name" value="Shikimate_dh_N"/>
    <property type="match status" value="1"/>
</dbReference>
<feature type="compositionally biased region" description="Polar residues" evidence="1">
    <location>
        <begin position="1259"/>
        <end position="1268"/>
    </location>
</feature>
<dbReference type="HAMAP" id="MF_00222">
    <property type="entry name" value="Shikimate_DH_AroE"/>
    <property type="match status" value="1"/>
</dbReference>
<dbReference type="UniPathway" id="UPA00053">
    <property type="reaction ID" value="UER00087"/>
</dbReference>
<evidence type="ECO:0000259" key="2">
    <source>
        <dbReference type="PROSITE" id="PS51222"/>
    </source>
</evidence>
<feature type="domain" description="DCD" evidence="2">
    <location>
        <begin position="954"/>
        <end position="1081"/>
    </location>
</feature>
<dbReference type="InterPro" id="IPR013708">
    <property type="entry name" value="Shikimate_DH-bd_N"/>
</dbReference>
<dbReference type="Proteomes" id="UP000197138">
    <property type="component" value="Unassembled WGS sequence"/>
</dbReference>
<dbReference type="SUPFAM" id="SSF51735">
    <property type="entry name" value="NAD(P)-binding Rossmann-fold domains"/>
    <property type="match status" value="1"/>
</dbReference>
<dbReference type="Pfam" id="PF01487">
    <property type="entry name" value="DHquinase_I"/>
    <property type="match status" value="1"/>
</dbReference>
<reference evidence="4" key="1">
    <citation type="journal article" date="2017" name="Plant J.">
        <title>The pomegranate (Punica granatum L.) genome and the genomics of punicalagin biosynthesis.</title>
        <authorList>
            <person name="Qin G."/>
            <person name="Xu C."/>
            <person name="Ming R."/>
            <person name="Tang H."/>
            <person name="Guyot R."/>
            <person name="Kramer E.M."/>
            <person name="Hu Y."/>
            <person name="Yi X."/>
            <person name="Qi Y."/>
            <person name="Xu X."/>
            <person name="Gao Z."/>
            <person name="Pan H."/>
            <person name="Jian J."/>
            <person name="Tian Y."/>
            <person name="Yue Z."/>
            <person name="Xu Y."/>
        </authorList>
    </citation>
    <scope>NUCLEOTIDE SEQUENCE [LARGE SCALE GENOMIC DNA]</scope>
    <source>
        <strain evidence="4">cv. Dabenzi</strain>
    </source>
</reference>
<dbReference type="GO" id="GO:0004764">
    <property type="term" value="F:shikimate 3-dehydrogenase (NADP+) activity"/>
    <property type="evidence" value="ECO:0007669"/>
    <property type="project" value="InterPro"/>
</dbReference>
<feature type="compositionally biased region" description="Basic and acidic residues" evidence="1">
    <location>
        <begin position="867"/>
        <end position="888"/>
    </location>
</feature>
<feature type="compositionally biased region" description="Basic and acidic residues" evidence="1">
    <location>
        <begin position="1091"/>
        <end position="1137"/>
    </location>
</feature>